<dbReference type="GeneID" id="82202283"/>
<dbReference type="Pfam" id="PF04531">
    <property type="entry name" value="Phage_holin_1"/>
    <property type="match status" value="1"/>
</dbReference>
<protein>
    <submittedName>
        <fullName evidence="2">Phage holin</fullName>
    </submittedName>
</protein>
<keyword evidence="3" id="KW-1185">Reference proteome</keyword>
<evidence type="ECO:0000313" key="2">
    <source>
        <dbReference type="EMBL" id="OLU41294.1"/>
    </source>
</evidence>
<proteinExistence type="predicted"/>
<dbReference type="OrthoDB" id="3176072at2"/>
<keyword evidence="1" id="KW-1133">Transmembrane helix</keyword>
<gene>
    <name evidence="2" type="ORF">BO222_03475</name>
</gene>
<dbReference type="AlphaFoldDB" id="A0A1U7NHI1"/>
<evidence type="ECO:0000256" key="1">
    <source>
        <dbReference type="SAM" id="Phobius"/>
    </source>
</evidence>
<feature type="transmembrane region" description="Helical" evidence="1">
    <location>
        <begin position="12"/>
        <end position="29"/>
    </location>
</feature>
<dbReference type="InterPro" id="IPR006485">
    <property type="entry name" value="Phage-like_holin"/>
</dbReference>
<accession>A0A1U7NHI1</accession>
<feature type="transmembrane region" description="Helical" evidence="1">
    <location>
        <begin position="41"/>
        <end position="63"/>
    </location>
</feature>
<dbReference type="NCBIfam" id="TIGR01598">
    <property type="entry name" value="holin_phiLC3"/>
    <property type="match status" value="1"/>
</dbReference>
<keyword evidence="1" id="KW-0812">Transmembrane</keyword>
<dbReference type="EMBL" id="MPJW01000088">
    <property type="protein sequence ID" value="OLU41294.1"/>
    <property type="molecule type" value="Genomic_DNA"/>
</dbReference>
<reference evidence="2 3" key="1">
    <citation type="submission" date="2016-11" db="EMBL/GenBank/DDBJ databases">
        <title>Description of two novel members of the family Erysipelotrichaceae: Ileibacterium lipovorans gen. nov., sp. nov. and Dubosiella newyorkensis, gen. nov., sp. nov.</title>
        <authorList>
            <person name="Cox L.M."/>
            <person name="Sohn J."/>
            <person name="Tyrrell K.L."/>
            <person name="Citron D.M."/>
            <person name="Lawson P.A."/>
            <person name="Patel N.B."/>
            <person name="Iizumi T."/>
            <person name="Perez-Perez G.I."/>
            <person name="Goldstein E.J."/>
            <person name="Blaser M.J."/>
        </authorList>
    </citation>
    <scope>NUCLEOTIDE SEQUENCE [LARGE SCALE GENOMIC DNA]</scope>
    <source>
        <strain evidence="2 3">NYU-BL-A3</strain>
    </source>
</reference>
<keyword evidence="1" id="KW-0472">Membrane</keyword>
<organism evidence="2 3">
    <name type="scientific">Ileibacterium valens</name>
    <dbReference type="NCBI Taxonomy" id="1862668"/>
    <lineage>
        <taxon>Bacteria</taxon>
        <taxon>Bacillati</taxon>
        <taxon>Bacillota</taxon>
        <taxon>Erysipelotrichia</taxon>
        <taxon>Erysipelotrichales</taxon>
        <taxon>Erysipelotrichaceae</taxon>
        <taxon>Ileibacterium</taxon>
    </lineage>
</organism>
<evidence type="ECO:0000313" key="3">
    <source>
        <dbReference type="Proteomes" id="UP000186341"/>
    </source>
</evidence>
<dbReference type="RefSeq" id="WP_075818379.1">
    <property type="nucleotide sequence ID" value="NZ_MPJW01000088.1"/>
</dbReference>
<dbReference type="Proteomes" id="UP000186341">
    <property type="component" value="Unassembled WGS sequence"/>
</dbReference>
<sequence length="87" mass="9601">MINWKVRLKNKQFWTALIPMVFLLVQQILKVFGIEYDGTDMANALVAIIGTLFAILALSGIVADPTTKGFGDSEQALTYEQPKQKGA</sequence>
<name>A0A1U7NHI1_9FIRM</name>
<comment type="caution">
    <text evidence="2">The sequence shown here is derived from an EMBL/GenBank/DDBJ whole genome shotgun (WGS) entry which is preliminary data.</text>
</comment>